<feature type="compositionally biased region" description="Basic and acidic residues" evidence="1">
    <location>
        <begin position="9"/>
        <end position="28"/>
    </location>
</feature>
<name>A0ABN1VB22_9PSEU</name>
<dbReference type="Pfam" id="PF05991">
    <property type="entry name" value="NYN_YacP"/>
    <property type="match status" value="1"/>
</dbReference>
<feature type="compositionally biased region" description="Basic and acidic residues" evidence="1">
    <location>
        <begin position="103"/>
        <end position="127"/>
    </location>
</feature>
<reference evidence="2 3" key="1">
    <citation type="journal article" date="2019" name="Int. J. Syst. Evol. Microbiol.">
        <title>The Global Catalogue of Microorganisms (GCM) 10K type strain sequencing project: providing services to taxonomists for standard genome sequencing and annotation.</title>
        <authorList>
            <consortium name="The Broad Institute Genomics Platform"/>
            <consortium name="The Broad Institute Genome Sequencing Center for Infectious Disease"/>
            <person name="Wu L."/>
            <person name="Ma J."/>
        </authorList>
    </citation>
    <scope>NUCLEOTIDE SEQUENCE [LARGE SCALE GENOMIC DNA]</scope>
    <source>
        <strain evidence="2 3">JCM 13022</strain>
    </source>
</reference>
<proteinExistence type="predicted"/>
<dbReference type="PANTHER" id="PTHR34547:SF1">
    <property type="entry name" value="YACP-LIKE NYN DOMAIN PROTEIN"/>
    <property type="match status" value="1"/>
</dbReference>
<feature type="compositionally biased region" description="Basic and acidic residues" evidence="1">
    <location>
        <begin position="76"/>
        <end position="94"/>
    </location>
</feature>
<comment type="caution">
    <text evidence="2">The sequence shown here is derived from an EMBL/GenBank/DDBJ whole genome shotgun (WGS) entry which is preliminary data.</text>
</comment>
<protein>
    <recommendedName>
        <fullName evidence="4">YacP-like NYN domain-containing protein</fullName>
    </recommendedName>
</protein>
<organism evidence="2 3">
    <name type="scientific">Prauserella alba</name>
    <dbReference type="NCBI Taxonomy" id="176898"/>
    <lineage>
        <taxon>Bacteria</taxon>
        <taxon>Bacillati</taxon>
        <taxon>Actinomycetota</taxon>
        <taxon>Actinomycetes</taxon>
        <taxon>Pseudonocardiales</taxon>
        <taxon>Pseudonocardiaceae</taxon>
        <taxon>Prauserella</taxon>
    </lineage>
</organism>
<gene>
    <name evidence="2" type="ORF">GCM10009675_20510</name>
</gene>
<sequence>MLGQPDAAARLRDVAQRAEDASVRSERDAALARVRKLEAELAEAREELAAARADVERAREERTDQLAKLRGRLRKQGQELREARDAAEQARTDAEQATGARGGEARRLADELARERERADAERTRAERAVADADAARRSAQEARAADEVRLRLLLDTLGGAAEGLRREFALGDSGTGAAPADTVGGVVGPASGSERIADADTLGRLLRLPAVHVVVDGYNVTKTGYPDLPLAEQRSRLVGQLGALQARVGAEVTVVFDGAGVTSVPAANPRGVRVLFSEPGVLADDVIRDLVAAEPHGRPVIVATSDQEIVTAVRRSGAHAVPSDVLLTRLGRT</sequence>
<feature type="region of interest" description="Disordered" evidence="1">
    <location>
        <begin position="1"/>
        <end position="28"/>
    </location>
</feature>
<accession>A0ABN1VB22</accession>
<evidence type="ECO:0000256" key="1">
    <source>
        <dbReference type="SAM" id="MobiDB-lite"/>
    </source>
</evidence>
<evidence type="ECO:0000313" key="2">
    <source>
        <dbReference type="EMBL" id="GAA1203011.1"/>
    </source>
</evidence>
<dbReference type="PANTHER" id="PTHR34547">
    <property type="entry name" value="YACP-LIKE NYN DOMAIN PROTEIN"/>
    <property type="match status" value="1"/>
</dbReference>
<feature type="region of interest" description="Disordered" evidence="1">
    <location>
        <begin position="71"/>
        <end position="127"/>
    </location>
</feature>
<evidence type="ECO:0008006" key="4">
    <source>
        <dbReference type="Google" id="ProtNLM"/>
    </source>
</evidence>
<dbReference type="EMBL" id="BAAALM010000007">
    <property type="protein sequence ID" value="GAA1203011.1"/>
    <property type="molecule type" value="Genomic_DNA"/>
</dbReference>
<dbReference type="Proteomes" id="UP001500467">
    <property type="component" value="Unassembled WGS sequence"/>
</dbReference>
<dbReference type="InterPro" id="IPR010298">
    <property type="entry name" value="YacP-like"/>
</dbReference>
<evidence type="ECO:0000313" key="3">
    <source>
        <dbReference type="Proteomes" id="UP001500467"/>
    </source>
</evidence>
<keyword evidence="3" id="KW-1185">Reference proteome</keyword>